<dbReference type="EMBL" id="JBHULC010000005">
    <property type="protein sequence ID" value="MFD2520308.1"/>
    <property type="molecule type" value="Genomic_DNA"/>
</dbReference>
<protein>
    <submittedName>
        <fullName evidence="1">Carboxypeptidase-like regulatory domain-containing protein</fullName>
    </submittedName>
</protein>
<dbReference type="Pfam" id="PF13715">
    <property type="entry name" value="CarbopepD_reg_2"/>
    <property type="match status" value="1"/>
</dbReference>
<dbReference type="InterPro" id="IPR008969">
    <property type="entry name" value="CarboxyPept-like_regulatory"/>
</dbReference>
<reference evidence="2" key="1">
    <citation type="journal article" date="2019" name="Int. J. Syst. Evol. Microbiol.">
        <title>The Global Catalogue of Microorganisms (GCM) 10K type strain sequencing project: providing services to taxonomists for standard genome sequencing and annotation.</title>
        <authorList>
            <consortium name="The Broad Institute Genomics Platform"/>
            <consortium name="The Broad Institute Genome Sequencing Center for Infectious Disease"/>
            <person name="Wu L."/>
            <person name="Ma J."/>
        </authorList>
    </citation>
    <scope>NUCLEOTIDE SEQUENCE [LARGE SCALE GENOMIC DNA]</scope>
    <source>
        <strain evidence="2">KCTC 52344</strain>
    </source>
</reference>
<organism evidence="1 2">
    <name type="scientific">Emticicia soli</name>
    <dbReference type="NCBI Taxonomy" id="2027878"/>
    <lineage>
        <taxon>Bacteria</taxon>
        <taxon>Pseudomonadati</taxon>
        <taxon>Bacteroidota</taxon>
        <taxon>Cytophagia</taxon>
        <taxon>Cytophagales</taxon>
        <taxon>Leadbetterellaceae</taxon>
        <taxon>Emticicia</taxon>
    </lineage>
</organism>
<keyword evidence="2" id="KW-1185">Reference proteome</keyword>
<dbReference type="RefSeq" id="WP_340238895.1">
    <property type="nucleotide sequence ID" value="NZ_JBBEWC010000011.1"/>
</dbReference>
<dbReference type="SUPFAM" id="SSF49464">
    <property type="entry name" value="Carboxypeptidase regulatory domain-like"/>
    <property type="match status" value="1"/>
</dbReference>
<sequence length="393" mass="44838">MKAKYYIFFVLLLSSFYGIAQKNYWTISGIVVEDKKTPIQSANVFINNTSIGASTTEKGNFQLNVPAYFSQAELIISVVGFKTLKRKINYSSEVQVFKFQLEKSDLPNDAISTAIQDKDWPEKWKIFETVLLGDSKFAKDCKILNAKVVKLEYDKDKKLKASAKEPILIKNAALGYKILLQLDKFETDGVKTTLSGLKYFEKIDTANVSINTRWEKNQRYVFNESFRSFLLALSLNKLAENDYAVFKIVDTKLLDNKQTSVASEVKAGTLIPMDTTSICAFDKDVESFVLQSEYPLLVFMKKRYQDKPFFSDYPYKFAQIVLPKGYVAFSENGLLNRSSNIVLKDHWSFRGVANMLPEDFDIVGLIKETSDAAQIDKLDVEAPKKLSRLKRNR</sequence>
<comment type="caution">
    <text evidence="1">The sequence shown here is derived from an EMBL/GenBank/DDBJ whole genome shotgun (WGS) entry which is preliminary data.</text>
</comment>
<proteinExistence type="predicted"/>
<name>A0ABW5J562_9BACT</name>
<dbReference type="Proteomes" id="UP001597510">
    <property type="component" value="Unassembled WGS sequence"/>
</dbReference>
<accession>A0ABW5J562</accession>
<evidence type="ECO:0000313" key="2">
    <source>
        <dbReference type="Proteomes" id="UP001597510"/>
    </source>
</evidence>
<dbReference type="Gene3D" id="2.60.40.1120">
    <property type="entry name" value="Carboxypeptidase-like, regulatory domain"/>
    <property type="match status" value="1"/>
</dbReference>
<evidence type="ECO:0000313" key="1">
    <source>
        <dbReference type="EMBL" id="MFD2520308.1"/>
    </source>
</evidence>
<gene>
    <name evidence="1" type="ORF">ACFSR2_05405</name>
</gene>